<evidence type="ECO:0008006" key="3">
    <source>
        <dbReference type="Google" id="ProtNLM"/>
    </source>
</evidence>
<organism evidence="1 2">
    <name type="scientific">Nocardioides aquiterrae</name>
    <dbReference type="NCBI Taxonomy" id="203799"/>
    <lineage>
        <taxon>Bacteria</taxon>
        <taxon>Bacillati</taxon>
        <taxon>Actinomycetota</taxon>
        <taxon>Actinomycetes</taxon>
        <taxon>Propionibacteriales</taxon>
        <taxon>Nocardioidaceae</taxon>
        <taxon>Nocardioides</taxon>
    </lineage>
</organism>
<comment type="caution">
    <text evidence="1">The sequence shown here is derived from an EMBL/GenBank/DDBJ whole genome shotgun (WGS) entry which is preliminary data.</text>
</comment>
<dbReference type="RefSeq" id="WP_343910479.1">
    <property type="nucleotide sequence ID" value="NZ_BAAAJE010000030.1"/>
</dbReference>
<accession>A0ABN1UQK5</accession>
<dbReference type="EMBL" id="BAAAJE010000030">
    <property type="protein sequence ID" value="GAA1162164.1"/>
    <property type="molecule type" value="Genomic_DNA"/>
</dbReference>
<keyword evidence="2" id="KW-1185">Reference proteome</keyword>
<gene>
    <name evidence="1" type="ORF">GCM10009606_45110</name>
</gene>
<evidence type="ECO:0000313" key="1">
    <source>
        <dbReference type="EMBL" id="GAA1162164.1"/>
    </source>
</evidence>
<proteinExistence type="predicted"/>
<name>A0ABN1UQK5_9ACTN</name>
<dbReference type="Proteomes" id="UP001499979">
    <property type="component" value="Unassembled WGS sequence"/>
</dbReference>
<evidence type="ECO:0000313" key="2">
    <source>
        <dbReference type="Proteomes" id="UP001499979"/>
    </source>
</evidence>
<sequence length="75" mass="8282">MNTPPVTREQQVIDAARERQATVTRAEIDKLQLAVEWVELHPGDEVDISIEWGMRDLEIAGDGAPTIDEGSPSAR</sequence>
<reference evidence="1 2" key="1">
    <citation type="journal article" date="2019" name="Int. J. Syst. Evol. Microbiol.">
        <title>The Global Catalogue of Microorganisms (GCM) 10K type strain sequencing project: providing services to taxonomists for standard genome sequencing and annotation.</title>
        <authorList>
            <consortium name="The Broad Institute Genomics Platform"/>
            <consortium name="The Broad Institute Genome Sequencing Center for Infectious Disease"/>
            <person name="Wu L."/>
            <person name="Ma J."/>
        </authorList>
    </citation>
    <scope>NUCLEOTIDE SEQUENCE [LARGE SCALE GENOMIC DNA]</scope>
    <source>
        <strain evidence="1 2">JCM 11813</strain>
    </source>
</reference>
<protein>
    <recommendedName>
        <fullName evidence="3">Amphi-Trp domain-containing protein</fullName>
    </recommendedName>
</protein>